<protein>
    <submittedName>
        <fullName evidence="1">Uncharacterized protein</fullName>
    </submittedName>
</protein>
<accession>A0AAX1WZ77</accession>
<name>A0AAX1WZ77_9BURK</name>
<evidence type="ECO:0000313" key="1">
    <source>
        <dbReference type="EMBL" id="ROR50882.1"/>
    </source>
</evidence>
<dbReference type="Proteomes" id="UP000271868">
    <property type="component" value="Unassembled WGS sequence"/>
</dbReference>
<dbReference type="RefSeq" id="WP_123675118.1">
    <property type="nucleotide sequence ID" value="NZ_RJVL01000001.1"/>
</dbReference>
<organism evidence="1 2">
    <name type="scientific">Diaphorobacter nitroreducens</name>
    <dbReference type="NCBI Taxonomy" id="164759"/>
    <lineage>
        <taxon>Bacteria</taxon>
        <taxon>Pseudomonadati</taxon>
        <taxon>Pseudomonadota</taxon>
        <taxon>Betaproteobacteria</taxon>
        <taxon>Burkholderiales</taxon>
        <taxon>Comamonadaceae</taxon>
        <taxon>Diaphorobacter</taxon>
    </lineage>
</organism>
<keyword evidence="2" id="KW-1185">Reference proteome</keyword>
<evidence type="ECO:0000313" key="2">
    <source>
        <dbReference type="Proteomes" id="UP000271868"/>
    </source>
</evidence>
<comment type="caution">
    <text evidence="1">The sequence shown here is derived from an EMBL/GenBank/DDBJ whole genome shotgun (WGS) entry which is preliminary data.</text>
</comment>
<proteinExistence type="predicted"/>
<dbReference type="AlphaFoldDB" id="A0AAX1WZ77"/>
<reference evidence="1 2" key="1">
    <citation type="submission" date="2018-11" db="EMBL/GenBank/DDBJ databases">
        <title>Genomic Encyclopedia of Type Strains, Phase IV (KMG-IV): sequencing the most valuable type-strain genomes for metagenomic binning, comparative biology and taxonomic classification.</title>
        <authorList>
            <person name="Goeker M."/>
        </authorList>
    </citation>
    <scope>NUCLEOTIDE SEQUENCE [LARGE SCALE GENOMIC DNA]</scope>
    <source>
        <strain evidence="1 2">DSM 15985</strain>
    </source>
</reference>
<sequence length="151" mass="15589">MSPSPGPVPGAAAVRIAILGAHTPACTALRDGIAQHCPALAVAAAGPDLPADLTLLCALDLPDAHELQLRAALAQAGTAYQVLYGPPAAQLRNALNAIDLIATRAYPSNVEAELDSEPSRPRLRAWGCEECVEPQCEHRLFTALRGLGAGA</sequence>
<gene>
    <name evidence="1" type="ORF">EDC60_0643</name>
</gene>
<dbReference type="EMBL" id="RJVL01000001">
    <property type="protein sequence ID" value="ROR50882.1"/>
    <property type="molecule type" value="Genomic_DNA"/>
</dbReference>